<evidence type="ECO:0000313" key="2">
    <source>
        <dbReference type="EMBL" id="MBD2505230.1"/>
    </source>
</evidence>
<name>A0ABR8DDB8_9NOST</name>
<dbReference type="InterPro" id="IPR027417">
    <property type="entry name" value="P-loop_NTPase"/>
</dbReference>
<dbReference type="PANTHER" id="PTHR47691">
    <property type="entry name" value="REGULATOR-RELATED"/>
    <property type="match status" value="1"/>
</dbReference>
<dbReference type="Pfam" id="PF00931">
    <property type="entry name" value="NB-ARC"/>
    <property type="match status" value="1"/>
</dbReference>
<dbReference type="RefSeq" id="WP_190479836.1">
    <property type="nucleotide sequence ID" value="NZ_JACJSG010000074.1"/>
</dbReference>
<dbReference type="EMBL" id="JACJSG010000074">
    <property type="protein sequence ID" value="MBD2505230.1"/>
    <property type="molecule type" value="Genomic_DNA"/>
</dbReference>
<organism evidence="2 3">
    <name type="scientific">Anabaena azotica FACHB-119</name>
    <dbReference type="NCBI Taxonomy" id="947527"/>
    <lineage>
        <taxon>Bacteria</taxon>
        <taxon>Bacillati</taxon>
        <taxon>Cyanobacteriota</taxon>
        <taxon>Cyanophyceae</taxon>
        <taxon>Nostocales</taxon>
        <taxon>Nostocaceae</taxon>
        <taxon>Anabaena</taxon>
        <taxon>Anabaena azotica</taxon>
    </lineage>
</organism>
<dbReference type="Pfam" id="PF26355">
    <property type="entry name" value="HTH_VMAP-M9"/>
    <property type="match status" value="1"/>
</dbReference>
<keyword evidence="3" id="KW-1185">Reference proteome</keyword>
<accession>A0ABR8DDB8</accession>
<dbReference type="InterPro" id="IPR007111">
    <property type="entry name" value="NACHT_NTPase"/>
</dbReference>
<protein>
    <submittedName>
        <fullName evidence="2">NACHT domain-containing protein</fullName>
    </submittedName>
</protein>
<dbReference type="SUPFAM" id="SSF52540">
    <property type="entry name" value="P-loop containing nucleoside triphosphate hydrolases"/>
    <property type="match status" value="1"/>
</dbReference>
<dbReference type="Proteomes" id="UP000661112">
    <property type="component" value="Unassembled WGS sequence"/>
</dbReference>
<proteinExistence type="predicted"/>
<comment type="caution">
    <text evidence="2">The sequence shown here is derived from an EMBL/GenBank/DDBJ whole genome shotgun (WGS) entry which is preliminary data.</text>
</comment>
<dbReference type="PANTHER" id="PTHR47691:SF3">
    <property type="entry name" value="HTH-TYPE TRANSCRIPTIONAL REGULATOR RV0890C-RELATED"/>
    <property type="match status" value="1"/>
</dbReference>
<dbReference type="PROSITE" id="PS50837">
    <property type="entry name" value="NACHT"/>
    <property type="match status" value="1"/>
</dbReference>
<evidence type="ECO:0000313" key="3">
    <source>
        <dbReference type="Proteomes" id="UP000661112"/>
    </source>
</evidence>
<feature type="domain" description="NACHT" evidence="1">
    <location>
        <begin position="175"/>
        <end position="302"/>
    </location>
</feature>
<gene>
    <name evidence="2" type="ORF">H6G83_32295</name>
</gene>
<reference evidence="2 3" key="1">
    <citation type="journal article" date="2020" name="ISME J.">
        <title>Comparative genomics reveals insights into cyanobacterial evolution and habitat adaptation.</title>
        <authorList>
            <person name="Chen M.Y."/>
            <person name="Teng W.K."/>
            <person name="Zhao L."/>
            <person name="Hu C.X."/>
            <person name="Zhou Y.K."/>
            <person name="Han B.P."/>
            <person name="Song L.R."/>
            <person name="Shu W.S."/>
        </authorList>
    </citation>
    <scope>NUCLEOTIDE SEQUENCE [LARGE SCALE GENOMIC DNA]</scope>
    <source>
        <strain evidence="2 3">FACHB-119</strain>
    </source>
</reference>
<sequence>MDLSIEHGVNFQDSFSSSFLTQEQEQQPLELLQSSPTVSFYQALTVVNNIIFAEKNRCLSEPEIAVLKGAWENQDFSEIGQQSGYKAGYLQRRIAPQLWNLLSETVVKGQQVFKRKVRPLLTEVVINYYQSNPQLELPLFDSQFIKGRLPDSKLSNFYGRQQELYHLKKLINNHRCISLTGVPGVGKTALSAKLLAELSLDSTQHFDFLLWKSVTHSVRLQDLLSELIDLIQPDTSLNLPEHTQALITVLIKHLQSHRCLLVLDGFDVLFKTPNLEQRLDYKIFMRRLLEEEHKSCLLLTCRALPNEIYAMSKHNRSILCFRVEGLDIDAALNFLSAQGLTNQNDCLDLIKTYRGNPSELATVVQRIKHFFSGSTEIFFQHKTTFITDEFQSMLDETFGESLEPTERYIMIYLAKNLAIDTAPISFSDLLMQINSSNQISASTSAIIKALEKLERLSLIESIKDPNTKEIAFTLQPVVKKYINTDPLGLVQLQKSFPSLANAF</sequence>
<dbReference type="InterPro" id="IPR002182">
    <property type="entry name" value="NB-ARC"/>
</dbReference>
<dbReference type="InterPro" id="IPR058651">
    <property type="entry name" value="HTH_VMAP-M9"/>
</dbReference>
<dbReference type="Gene3D" id="3.40.50.300">
    <property type="entry name" value="P-loop containing nucleotide triphosphate hydrolases"/>
    <property type="match status" value="1"/>
</dbReference>
<evidence type="ECO:0000259" key="1">
    <source>
        <dbReference type="PROSITE" id="PS50837"/>
    </source>
</evidence>